<dbReference type="AlphaFoldDB" id="A0A8B8ZYG6"/>
<accession>A0A8B8ZYG6</accession>
<dbReference type="InterPro" id="IPR003591">
    <property type="entry name" value="Leu-rich_rpt_typical-subtyp"/>
</dbReference>
<dbReference type="InterPro" id="IPR001611">
    <property type="entry name" value="Leu-rich_rpt"/>
</dbReference>
<dbReference type="InterPro" id="IPR032675">
    <property type="entry name" value="LRR_dom_sf"/>
</dbReference>
<evidence type="ECO:0000256" key="2">
    <source>
        <dbReference type="ARBA" id="ARBA00022614"/>
    </source>
</evidence>
<feature type="signal peptide" evidence="6">
    <location>
        <begin position="1"/>
        <end position="30"/>
    </location>
</feature>
<evidence type="ECO:0000256" key="5">
    <source>
        <dbReference type="ARBA" id="ARBA00023136"/>
    </source>
</evidence>
<dbReference type="FunFam" id="3.80.10.10:FF:000400">
    <property type="entry name" value="Nuclear pore complex protein NUP107"/>
    <property type="match status" value="1"/>
</dbReference>
<comment type="subcellular location">
    <subcellularLocation>
        <location evidence="1">Membrane</location>
    </subcellularLocation>
</comment>
<evidence type="ECO:0000256" key="1">
    <source>
        <dbReference type="ARBA" id="ARBA00004370"/>
    </source>
</evidence>
<organism evidence="7 8">
    <name type="scientific">Phoenix dactylifera</name>
    <name type="common">Date palm</name>
    <dbReference type="NCBI Taxonomy" id="42345"/>
    <lineage>
        <taxon>Eukaryota</taxon>
        <taxon>Viridiplantae</taxon>
        <taxon>Streptophyta</taxon>
        <taxon>Embryophyta</taxon>
        <taxon>Tracheophyta</taxon>
        <taxon>Spermatophyta</taxon>
        <taxon>Magnoliopsida</taxon>
        <taxon>Liliopsida</taxon>
        <taxon>Arecaceae</taxon>
        <taxon>Coryphoideae</taxon>
        <taxon>Phoeniceae</taxon>
        <taxon>Phoenix</taxon>
    </lineage>
</organism>
<reference evidence="8" key="1">
    <citation type="submission" date="2025-08" db="UniProtKB">
        <authorList>
            <consortium name="RefSeq"/>
        </authorList>
    </citation>
    <scope>IDENTIFICATION</scope>
    <source>
        <tissue evidence="8">Young leaves</tissue>
    </source>
</reference>
<dbReference type="Proteomes" id="UP000228380">
    <property type="component" value="Unplaced"/>
</dbReference>
<keyword evidence="4" id="KW-0677">Repeat</keyword>
<dbReference type="SUPFAM" id="SSF52058">
    <property type="entry name" value="L domain-like"/>
    <property type="match status" value="1"/>
</dbReference>
<dbReference type="Gene3D" id="3.80.10.10">
    <property type="entry name" value="Ribonuclease Inhibitor"/>
    <property type="match status" value="2"/>
</dbReference>
<dbReference type="Pfam" id="PF00560">
    <property type="entry name" value="LRR_1"/>
    <property type="match status" value="3"/>
</dbReference>
<evidence type="ECO:0000256" key="4">
    <source>
        <dbReference type="ARBA" id="ARBA00022737"/>
    </source>
</evidence>
<dbReference type="OrthoDB" id="785701at2759"/>
<name>A0A8B8ZYG6_PHODC</name>
<keyword evidence="3 6" id="KW-0732">Signal</keyword>
<dbReference type="GO" id="GO:0016020">
    <property type="term" value="C:membrane"/>
    <property type="evidence" value="ECO:0007669"/>
    <property type="project" value="UniProtKB-SubCell"/>
</dbReference>
<dbReference type="InterPro" id="IPR053213">
    <property type="entry name" value="RLP29"/>
</dbReference>
<dbReference type="KEGG" id="pda:120107403"/>
<evidence type="ECO:0000256" key="3">
    <source>
        <dbReference type="ARBA" id="ARBA00022729"/>
    </source>
</evidence>
<evidence type="ECO:0000313" key="7">
    <source>
        <dbReference type="Proteomes" id="UP000228380"/>
    </source>
</evidence>
<feature type="chain" id="PRO_5034041390" evidence="6">
    <location>
        <begin position="31"/>
        <end position="395"/>
    </location>
</feature>
<dbReference type="RefSeq" id="XP_038976598.1">
    <property type="nucleotide sequence ID" value="XM_039120670.1"/>
</dbReference>
<proteinExistence type="predicted"/>
<keyword evidence="2" id="KW-0433">Leucine-rich repeat</keyword>
<protein>
    <submittedName>
        <fullName evidence="8">Phytosulfokine receptor 1-like</fullName>
    </submittedName>
</protein>
<evidence type="ECO:0000313" key="8">
    <source>
        <dbReference type="RefSeq" id="XP_038976598.1"/>
    </source>
</evidence>
<keyword evidence="7" id="KW-1185">Reference proteome</keyword>
<dbReference type="GeneID" id="120107403"/>
<dbReference type="PANTHER" id="PTHR48009">
    <property type="entry name" value="LEUCINE-RICH REPEAT (LRR) FAMILY PROTEIN"/>
    <property type="match status" value="1"/>
</dbReference>
<gene>
    <name evidence="8" type="primary">LOC120107403</name>
</gene>
<dbReference type="SMART" id="SM00369">
    <property type="entry name" value="LRR_TYP"/>
    <property type="match status" value="3"/>
</dbReference>
<keyword evidence="5" id="KW-0472">Membrane</keyword>
<sequence>MKDLWQVLPMYTLFCAVFFIFLYSQPCASSSKNLSCNSDDLRALEAFSNGLDSRIDGGKFHDAPAANCCSWPGVRCALFSVFSSPSSINSTNQSLRVVGLDLASMALKGLLSNSLSGLDQLSFLNLSHNSLRGTVPPELFHLRRLEVLDLNSNGFTGDLGQGISNLTSLSYLDVSFNQFTGFIPDSFHGLQRLESFSAESNSFEGRLPNSLSSCSMLRLLNPSNNSLDGNIDLNFTSLVHLVVLNLGSNHFSGHIPKSLSSCRALQVLNLASNNLHGKFPKVLGTFTLSPICQCQKNSLSNVSVALQTLQECQNLTVLILTMNFYGEELPNNGIQGFHSLQALVVAVCALTGFDSLVVSKYQRVEFPRFVLESLDWRHSIVYWEPGFSVLPGPVK</sequence>
<evidence type="ECO:0000256" key="6">
    <source>
        <dbReference type="SAM" id="SignalP"/>
    </source>
</evidence>
<dbReference type="Pfam" id="PF13855">
    <property type="entry name" value="LRR_8"/>
    <property type="match status" value="1"/>
</dbReference>
<dbReference type="PANTHER" id="PTHR48009:SF16">
    <property type="entry name" value="LEUCINE-RICH REPEAT-CONTAINING N-TERMINAL PLANT-TYPE DOMAIN-CONTAINING PROTEIN"/>
    <property type="match status" value="1"/>
</dbReference>